<organism evidence="2 3">
    <name type="scientific">Austropuccinia psidii MF-1</name>
    <dbReference type="NCBI Taxonomy" id="1389203"/>
    <lineage>
        <taxon>Eukaryota</taxon>
        <taxon>Fungi</taxon>
        <taxon>Dikarya</taxon>
        <taxon>Basidiomycota</taxon>
        <taxon>Pucciniomycotina</taxon>
        <taxon>Pucciniomycetes</taxon>
        <taxon>Pucciniales</taxon>
        <taxon>Sphaerophragmiaceae</taxon>
        <taxon>Austropuccinia</taxon>
    </lineage>
</organism>
<evidence type="ECO:0000313" key="3">
    <source>
        <dbReference type="Proteomes" id="UP000765509"/>
    </source>
</evidence>
<keyword evidence="3" id="KW-1185">Reference proteome</keyword>
<dbReference type="AlphaFoldDB" id="A0A9Q3Q9C9"/>
<name>A0A9Q3Q9C9_9BASI</name>
<feature type="compositionally biased region" description="Basic and acidic residues" evidence="1">
    <location>
        <begin position="22"/>
        <end position="31"/>
    </location>
</feature>
<evidence type="ECO:0000256" key="1">
    <source>
        <dbReference type="SAM" id="MobiDB-lite"/>
    </source>
</evidence>
<sequence length="141" mass="16301">MKIDRRRNSKFSEWAQGSGTPDTDHIGPEDKETPILGISFSELHNNLFNSVNKSYEKHKQFSILMSLLQQKYRSPELESQLEEPWLREYKDNKILLIDGLLYHREKKTSSLRVIDSVTGALMEARGPGTQESRTHLEGSKR</sequence>
<gene>
    <name evidence="2" type="ORF">O181_129729</name>
</gene>
<accession>A0A9Q3Q9C9</accession>
<protein>
    <submittedName>
        <fullName evidence="2">Uncharacterized protein</fullName>
    </submittedName>
</protein>
<dbReference type="OrthoDB" id="2517075at2759"/>
<dbReference type="EMBL" id="AVOT02136591">
    <property type="protein sequence ID" value="MBW0590014.1"/>
    <property type="molecule type" value="Genomic_DNA"/>
</dbReference>
<feature type="region of interest" description="Disordered" evidence="1">
    <location>
        <begin position="1"/>
        <end position="31"/>
    </location>
</feature>
<reference evidence="2" key="1">
    <citation type="submission" date="2021-03" db="EMBL/GenBank/DDBJ databases">
        <title>Draft genome sequence of rust myrtle Austropuccinia psidii MF-1, a brazilian biotype.</title>
        <authorList>
            <person name="Quecine M.C."/>
            <person name="Pachon D.M.R."/>
            <person name="Bonatelli M.L."/>
            <person name="Correr F.H."/>
            <person name="Franceschini L.M."/>
            <person name="Leite T.F."/>
            <person name="Margarido G.R.A."/>
            <person name="Almeida C.A."/>
            <person name="Ferrarezi J.A."/>
            <person name="Labate C.A."/>
        </authorList>
    </citation>
    <scope>NUCLEOTIDE SEQUENCE</scope>
    <source>
        <strain evidence="2">MF-1</strain>
    </source>
</reference>
<evidence type="ECO:0000313" key="2">
    <source>
        <dbReference type="EMBL" id="MBW0590014.1"/>
    </source>
</evidence>
<dbReference type="Proteomes" id="UP000765509">
    <property type="component" value="Unassembled WGS sequence"/>
</dbReference>
<comment type="caution">
    <text evidence="2">The sequence shown here is derived from an EMBL/GenBank/DDBJ whole genome shotgun (WGS) entry which is preliminary data.</text>
</comment>
<proteinExistence type="predicted"/>